<dbReference type="Gene3D" id="1.10.10.60">
    <property type="entry name" value="Homeodomain-like"/>
    <property type="match status" value="1"/>
</dbReference>
<comment type="subcellular location">
    <subcellularLocation>
        <location evidence="1 12">Nucleus</location>
    </subcellularLocation>
</comment>
<dbReference type="InterPro" id="IPR003822">
    <property type="entry name" value="PAH"/>
</dbReference>
<keyword evidence="5" id="KW-0805">Transcription regulation</keyword>
<feature type="region of interest" description="Disordered" evidence="13">
    <location>
        <begin position="1995"/>
        <end position="2020"/>
    </location>
</feature>
<evidence type="ECO:0000256" key="2">
    <source>
        <dbReference type="ARBA" id="ARBA00022491"/>
    </source>
</evidence>
<feature type="compositionally biased region" description="Polar residues" evidence="13">
    <location>
        <begin position="1317"/>
        <end position="1333"/>
    </location>
</feature>
<keyword evidence="7 12" id="KW-0539">Nucleus</keyword>
<feature type="compositionally biased region" description="Acidic residues" evidence="13">
    <location>
        <begin position="1398"/>
        <end position="1423"/>
    </location>
</feature>
<feature type="compositionally biased region" description="Low complexity" evidence="13">
    <location>
        <begin position="1424"/>
        <end position="1439"/>
    </location>
</feature>
<proteinExistence type="predicted"/>
<feature type="compositionally biased region" description="Polar residues" evidence="13">
    <location>
        <begin position="1292"/>
        <end position="1303"/>
    </location>
</feature>
<dbReference type="InterPro" id="IPR049257">
    <property type="entry name" value="Gon4l/CASP8AP2_myb-like"/>
</dbReference>
<feature type="compositionally biased region" description="Basic and acidic residues" evidence="13">
    <location>
        <begin position="1816"/>
        <end position="1842"/>
    </location>
</feature>
<gene>
    <name evidence="14" type="ORF">Baya_4377</name>
</gene>
<dbReference type="PANTHER" id="PTHR16088:SF3">
    <property type="entry name" value="GON-4-LIKE PROTEIN"/>
    <property type="match status" value="1"/>
</dbReference>
<keyword evidence="4" id="KW-0677">Repeat</keyword>
<feature type="region of interest" description="Disordered" evidence="13">
    <location>
        <begin position="182"/>
        <end position="246"/>
    </location>
</feature>
<dbReference type="Pfam" id="PF02671">
    <property type="entry name" value="PAH"/>
    <property type="match status" value="2"/>
</dbReference>
<dbReference type="GO" id="GO:0006355">
    <property type="term" value="P:regulation of DNA-templated transcription"/>
    <property type="evidence" value="ECO:0007669"/>
    <property type="project" value="InterPro"/>
</dbReference>
<dbReference type="FunFam" id="1.10.10.60:FF:000191">
    <property type="entry name" value="GON-4-like protein isoform X1"/>
    <property type="match status" value="1"/>
</dbReference>
<evidence type="ECO:0000256" key="7">
    <source>
        <dbReference type="ARBA" id="ARBA00023242"/>
    </source>
</evidence>
<evidence type="ECO:0000256" key="4">
    <source>
        <dbReference type="ARBA" id="ARBA00022737"/>
    </source>
</evidence>
<dbReference type="Gene3D" id="1.20.1160.11">
    <property type="entry name" value="Paired amphipathic helix"/>
    <property type="match status" value="1"/>
</dbReference>
<dbReference type="FunFam" id="1.20.1160.11:FF:000006">
    <property type="entry name" value="GON-4-like protein isoform X1"/>
    <property type="match status" value="1"/>
</dbReference>
<feature type="region of interest" description="Disordered" evidence="13">
    <location>
        <begin position="41"/>
        <end position="80"/>
    </location>
</feature>
<dbReference type="InterPro" id="IPR036600">
    <property type="entry name" value="PAH_sf"/>
</dbReference>
<dbReference type="EMBL" id="VCAZ01000010">
    <property type="protein sequence ID" value="TSK34769.1"/>
    <property type="molecule type" value="Genomic_DNA"/>
</dbReference>
<feature type="region of interest" description="Disordered" evidence="13">
    <location>
        <begin position="1111"/>
        <end position="1132"/>
    </location>
</feature>
<evidence type="ECO:0000256" key="13">
    <source>
        <dbReference type="SAM" id="MobiDB-lite"/>
    </source>
</evidence>
<feature type="compositionally biased region" description="Basic and acidic residues" evidence="13">
    <location>
        <begin position="1382"/>
        <end position="1397"/>
    </location>
</feature>
<dbReference type="CDD" id="cd12202">
    <property type="entry name" value="CASP8AP2"/>
    <property type="match status" value="1"/>
</dbReference>
<evidence type="ECO:0000256" key="8">
    <source>
        <dbReference type="ARBA" id="ARBA00058628"/>
    </source>
</evidence>
<dbReference type="GO" id="GO:0003712">
    <property type="term" value="F:transcription coregulator activity"/>
    <property type="evidence" value="ECO:0007669"/>
    <property type="project" value="TreeGrafter"/>
</dbReference>
<keyword evidence="2" id="KW-0678">Repressor</keyword>
<dbReference type="Proteomes" id="UP000319801">
    <property type="component" value="Unassembled WGS sequence"/>
</dbReference>
<feature type="compositionally biased region" description="Basic and acidic residues" evidence="13">
    <location>
        <begin position="1348"/>
        <end position="1357"/>
    </location>
</feature>
<dbReference type="InterPro" id="IPR009057">
    <property type="entry name" value="Homeodomain-like_sf"/>
</dbReference>
<feature type="compositionally biased region" description="Polar residues" evidence="13">
    <location>
        <begin position="1917"/>
        <end position="1926"/>
    </location>
</feature>
<evidence type="ECO:0000256" key="10">
    <source>
        <dbReference type="ARBA" id="ARBA00072086"/>
    </source>
</evidence>
<reference evidence="14 15" key="1">
    <citation type="journal article" date="2019" name="Genome Biol. Evol.">
        <title>Whole-Genome Sequencing of the Giant Devil Catfish, Bagarius yarrelli.</title>
        <authorList>
            <person name="Jiang W."/>
            <person name="Lv Y."/>
            <person name="Cheng L."/>
            <person name="Yang K."/>
            <person name="Chao B."/>
            <person name="Wang X."/>
            <person name="Li Y."/>
            <person name="Pan X."/>
            <person name="You X."/>
            <person name="Zhang Y."/>
            <person name="Yang J."/>
            <person name="Li J."/>
            <person name="Zhang X."/>
            <person name="Liu S."/>
            <person name="Sun C."/>
            <person name="Yang J."/>
            <person name="Shi Q."/>
        </authorList>
    </citation>
    <scope>NUCLEOTIDE SEQUENCE [LARGE SCALE GENOMIC DNA]</scope>
    <source>
        <strain evidence="14">JWS20170419001</strain>
        <tissue evidence="14">Muscle</tissue>
    </source>
</reference>
<keyword evidence="15" id="KW-1185">Reference proteome</keyword>
<dbReference type="SUPFAM" id="SSF47762">
    <property type="entry name" value="PAH2 domain"/>
    <property type="match status" value="2"/>
</dbReference>
<evidence type="ECO:0000256" key="12">
    <source>
        <dbReference type="PROSITE-ProRule" id="PRU00810"/>
    </source>
</evidence>
<feature type="compositionally biased region" description="Low complexity" evidence="13">
    <location>
        <begin position="1465"/>
        <end position="1479"/>
    </location>
</feature>
<name>A0A556TQ01_BAGYA</name>
<evidence type="ECO:0000256" key="1">
    <source>
        <dbReference type="ARBA" id="ARBA00004123"/>
    </source>
</evidence>
<evidence type="ECO:0000256" key="5">
    <source>
        <dbReference type="ARBA" id="ARBA00023015"/>
    </source>
</evidence>
<dbReference type="PROSITE" id="PS51477">
    <property type="entry name" value="PAH"/>
    <property type="match status" value="1"/>
</dbReference>
<dbReference type="InterPro" id="IPR052435">
    <property type="entry name" value="YY1-Transcr_Regul"/>
</dbReference>
<feature type="region of interest" description="Disordered" evidence="13">
    <location>
        <begin position="1779"/>
        <end position="1927"/>
    </location>
</feature>
<dbReference type="Pfam" id="PF21227">
    <property type="entry name" value="Myb_DNA-binding_7"/>
    <property type="match status" value="1"/>
</dbReference>
<feature type="compositionally biased region" description="Polar residues" evidence="13">
    <location>
        <begin position="1116"/>
        <end position="1126"/>
    </location>
</feature>
<feature type="compositionally biased region" description="Basic and acidic residues" evidence="13">
    <location>
        <begin position="60"/>
        <end position="70"/>
    </location>
</feature>
<dbReference type="GO" id="GO:0005634">
    <property type="term" value="C:nucleus"/>
    <property type="evidence" value="ECO:0007669"/>
    <property type="project" value="UniProtKB-SubCell"/>
</dbReference>
<feature type="compositionally biased region" description="Basic residues" evidence="13">
    <location>
        <begin position="1523"/>
        <end position="1541"/>
    </location>
</feature>
<dbReference type="OrthoDB" id="6257037at2759"/>
<dbReference type="SUPFAM" id="SSF46689">
    <property type="entry name" value="Homeodomain-like"/>
    <property type="match status" value="1"/>
</dbReference>
<evidence type="ECO:0000256" key="11">
    <source>
        <dbReference type="ARBA" id="ARBA00078967"/>
    </source>
</evidence>
<evidence type="ECO:0000256" key="3">
    <source>
        <dbReference type="ARBA" id="ARBA00022553"/>
    </source>
</evidence>
<keyword evidence="3" id="KW-0597">Phosphoprotein</keyword>
<feature type="compositionally biased region" description="Acidic residues" evidence="13">
    <location>
        <begin position="2004"/>
        <end position="2020"/>
    </location>
</feature>
<evidence type="ECO:0000313" key="14">
    <source>
        <dbReference type="EMBL" id="TSK34769.1"/>
    </source>
</evidence>
<feature type="region of interest" description="Disordered" evidence="13">
    <location>
        <begin position="1292"/>
        <end position="1550"/>
    </location>
</feature>
<comment type="subunit">
    <text evidence="9">Found in a complex with YY1, SIN3A and HDAC1.</text>
</comment>
<keyword evidence="6" id="KW-0804">Transcription</keyword>
<evidence type="ECO:0000256" key="9">
    <source>
        <dbReference type="ARBA" id="ARBA00064584"/>
    </source>
</evidence>
<feature type="compositionally biased region" description="Acidic residues" evidence="13">
    <location>
        <begin position="183"/>
        <end position="214"/>
    </location>
</feature>
<comment type="caution">
    <text evidence="14">The sequence shown here is derived from an EMBL/GenBank/DDBJ whole genome shotgun (WGS) entry which is preliminary data.</text>
</comment>
<comment type="function">
    <text evidence="8">Has transcriptional repressor activity, probably as part of a complex with YY1, SIN3A and HDAC1. Required for B cell lymphopoiesis.</text>
</comment>
<protein>
    <recommendedName>
        <fullName evidence="10">GON-4-like protein</fullName>
    </recommendedName>
    <alternativeName>
        <fullName evidence="11">GON-4 homolog</fullName>
    </alternativeName>
</protein>
<evidence type="ECO:0000256" key="6">
    <source>
        <dbReference type="ARBA" id="ARBA00023163"/>
    </source>
</evidence>
<evidence type="ECO:0000313" key="15">
    <source>
        <dbReference type="Proteomes" id="UP000319801"/>
    </source>
</evidence>
<sequence>MGRKRKSSSLEPTHAKVAKWLPKAYDEGKMNFSSEKHIYSSSKRKVPNRFSSSRHSSRFKCQETDEEGTRETQQLRTKSEEKIIKGLLTNDNRELGDKYRDAKGSDLDENSEDEFKKLDRDLAIKSKQHNLTSIHVRSIIHEPKMTRSKLREVVEKGVGIPNWNISPIKRSKEMKPPQFVDISFEDEDSSDEEYYPDEDEEDDTAEETILESDMDSIASSPRTSRRARSRTPVELTECDEERSNSPRMGRHLTVEAVPMGPPAPPFQSGVPSRPSRALDSFLEKLHAVDEELELNPLCMEPYQAPSGSENAEESLVACRTRSKRPLRDVPLDQLEAELNAPDITPDMYDFATYQEDKEWSQWLQGLMTSHLDNEEKEVNELMDELFESLQDDFRVTEDDVYEKHIEQKKVSSESSGKFNVPQTMRFEEPLAHMLTMCRRVVREQLDALQQHREHQGRPHHNARGPAMLLIPPPCTLMVTFDQKHQLQQQIQQHVQLLTQVNMLCSPVGALQSQATTTKLFLTELHSFAERAEQMRAEQMRAVVDSGFKSVFRVCNLQPSLDLLEELEKRKLPPIPQAKMQRYPLLPGHLGWLFATRSLFLYPELLPHCSLDPSLQTPRSKTIYTKGEDGLIVLGLKHFSETEFPYHLMSQYLIQPKRVEQLRARVKDMCSSRATNNIIKFYCQHHTIPELPVACCPVVAGEERPPVERDKSILPNWLLKNLPYIHKVVFQRQSEEGMSPNKRTVLPSPFTFPEGTQYPPSLPKGLTLQLHPSTKRQSSARAYKPRPLHGFACPASKPLAKAPVCPSNTINILSPFTPPLPSQGVILLTQSPLIPMNETLAVTRVTKTPANGTMPLNSVGPVNFQYIVPQQGCDNHVAPPSNFPSASVPIPLSSAVPSNMPAPTNEVGKSLNILHTKVQGPRRKILPRNLLPIQPSSNSTQLPPLTNVSVTLTSAAPTATSNNFMDNPSSLFVVHSPIDLQGLAKSSKISPPQDSFQHFKGIPYTGTFSMPLLDRMASTYSNKEPNDSAFKLKSSPVFSSHIASPPLQIAKSSRSRLSGQNVGDQKKSSIKGVFAHNLLVSSHQSNPLPDDKINSISNANLNYDSLVPRNKSIRDASPTTIPQSLSAHSPKPDNSHFYLLQDASQTDTTKSILMPINSLIQNQPQLHFVKCETKVFQQATTHHNLMTFSTLDMANVDIRKDRDDHSSVPTVGLPLEGALSHSPVLQSTKVGDVELWKEDIDADVSVEDMTNALFTSPLLVLSESSCSPDSNLSNISNVDSSTWTLENKIDNSLNTGEQHSSLFNKESGDGTKYAPFNPNKSEGPQLLTFTSGTENQEHSGGGKGLNNKNKGEEGESHRNKGNGGGAERNANGEGEGSGDGDGGGERHGRDGRDRNSDDKDADGEREEEEEDFDELTQDEDEEEVMSSASEESVLSVPELQETMEKLTWLASERRLCGDGDSEEENSPNSPTSPISQNSQEENSDDEEEGAIKGEELEPTEGEGEKLPEGDAPLEDDPPQISGKGARRGRGRARPPPRSLGKSRRQEKGSKDTSKLLLLCDDHILDNDPMRESKDIAYAQAYLNRVREALQDTPDKVEEFLSLLYEFEQGSESHSVVELFCQLKPLLKDWPELLRDFAAFLLPEQALECGLFEEQQAFERSRRFLRQLEISFGENPSHYQKIVKALQAASSLTPAGVEELKTQISTLLKGHTHLQGEFSAFFDELRPSPAYPEQFEEAVWFEDAGNMTEGGGGLSLRSGGFEEVTLPDLEEEEETTKITQITGKSRKRKEIGTHRNYKNVHGSKSMKTDHTFQMPELLPDKQNEKEESDRVVEEEKEKKTEIKDVSGSGANSPHNKAEDQLWECIEANPLSNPDEKNYDEDEKELKEGAKEQCLSPKKGEVSAAEHTITVAQSGERDMAQQSRQSPSFETPVCAKNISLTPSGEKVVLWTREADRVILTACQQQGASQSTFQSVSAQLGNKTANEVSKRFRDLMRLFHTSAHQASSDEETTEQQSATDEEQD</sequence>
<dbReference type="PANTHER" id="PTHR16088">
    <property type="entry name" value="YY1 ASSOCIATED PROTEIN-RELATED"/>
    <property type="match status" value="1"/>
</dbReference>
<organism evidence="14 15">
    <name type="scientific">Bagarius yarrelli</name>
    <name type="common">Goonch</name>
    <name type="synonym">Bagrus yarrelli</name>
    <dbReference type="NCBI Taxonomy" id="175774"/>
    <lineage>
        <taxon>Eukaryota</taxon>
        <taxon>Metazoa</taxon>
        <taxon>Chordata</taxon>
        <taxon>Craniata</taxon>
        <taxon>Vertebrata</taxon>
        <taxon>Euteleostomi</taxon>
        <taxon>Actinopterygii</taxon>
        <taxon>Neopterygii</taxon>
        <taxon>Teleostei</taxon>
        <taxon>Ostariophysi</taxon>
        <taxon>Siluriformes</taxon>
        <taxon>Sisoridae</taxon>
        <taxon>Sisorinae</taxon>
        <taxon>Bagarius</taxon>
    </lineage>
</organism>
<accession>A0A556TQ01</accession>